<protein>
    <recommendedName>
        <fullName evidence="1">UMA domain-containing protein</fullName>
    </recommendedName>
</protein>
<accession>A0A6H5IXW8</accession>
<reference evidence="2 3" key="1">
    <citation type="submission" date="2020-02" db="EMBL/GenBank/DDBJ databases">
        <authorList>
            <person name="Ferguson B K."/>
        </authorList>
    </citation>
    <scope>NUCLEOTIDE SEQUENCE [LARGE SCALE GENOMIC DNA]</scope>
</reference>
<dbReference type="InterPro" id="IPR023340">
    <property type="entry name" value="UMA"/>
</dbReference>
<sequence>MARPSPNSTQYDSIASYMDGVQVKITNKYQSPPNLVFPEEYYVKPPDPARYTYNFNLEKNVLAKASGKLAQSIRADIEHGQMRHLPKSIRNTLDIIAIEIQVVSTATLL</sequence>
<name>A0A6H5IXW8_9HYME</name>
<dbReference type="EMBL" id="CADCXV010001161">
    <property type="protein sequence ID" value="CAB0042161.1"/>
    <property type="molecule type" value="Genomic_DNA"/>
</dbReference>
<evidence type="ECO:0000313" key="3">
    <source>
        <dbReference type="Proteomes" id="UP000479190"/>
    </source>
</evidence>
<dbReference type="AlphaFoldDB" id="A0A6H5IXW8"/>
<keyword evidence="3" id="KW-1185">Reference proteome</keyword>
<feature type="domain" description="UMA" evidence="1">
    <location>
        <begin position="18"/>
        <end position="62"/>
    </location>
</feature>
<dbReference type="OrthoDB" id="2018023at2759"/>
<evidence type="ECO:0000313" key="2">
    <source>
        <dbReference type="EMBL" id="CAB0042161.1"/>
    </source>
</evidence>
<gene>
    <name evidence="2" type="ORF">TBRA_LOCUS13793</name>
</gene>
<dbReference type="PROSITE" id="PS51497">
    <property type="entry name" value="UMA"/>
    <property type="match status" value="1"/>
</dbReference>
<organism evidence="2 3">
    <name type="scientific">Trichogramma brassicae</name>
    <dbReference type="NCBI Taxonomy" id="86971"/>
    <lineage>
        <taxon>Eukaryota</taxon>
        <taxon>Metazoa</taxon>
        <taxon>Ecdysozoa</taxon>
        <taxon>Arthropoda</taxon>
        <taxon>Hexapoda</taxon>
        <taxon>Insecta</taxon>
        <taxon>Pterygota</taxon>
        <taxon>Neoptera</taxon>
        <taxon>Endopterygota</taxon>
        <taxon>Hymenoptera</taxon>
        <taxon>Apocrita</taxon>
        <taxon>Proctotrupomorpha</taxon>
        <taxon>Chalcidoidea</taxon>
        <taxon>Trichogrammatidae</taxon>
        <taxon>Trichogramma</taxon>
    </lineage>
</organism>
<evidence type="ECO:0000259" key="1">
    <source>
        <dbReference type="PROSITE" id="PS51497"/>
    </source>
</evidence>
<proteinExistence type="predicted"/>
<dbReference type="Proteomes" id="UP000479190">
    <property type="component" value="Unassembled WGS sequence"/>
</dbReference>